<dbReference type="RefSeq" id="WP_045692147.1">
    <property type="nucleotide sequence ID" value="NZ_JZKH01000002.1"/>
</dbReference>
<protein>
    <submittedName>
        <fullName evidence="3">Transcriptional regulator</fullName>
    </submittedName>
</protein>
<dbReference type="PATRIC" id="fig|359131.3.peg.367"/>
<organism evidence="3 4">
    <name type="scientific">Streptomyces rubellomurinus (strain ATCC 31215)</name>
    <dbReference type="NCBI Taxonomy" id="359131"/>
    <lineage>
        <taxon>Bacteria</taxon>
        <taxon>Bacillati</taxon>
        <taxon>Actinomycetota</taxon>
        <taxon>Actinomycetes</taxon>
        <taxon>Kitasatosporales</taxon>
        <taxon>Streptomycetaceae</taxon>
        <taxon>Streptomyces</taxon>
    </lineage>
</organism>
<dbReference type="GO" id="GO:0003677">
    <property type="term" value="F:DNA binding"/>
    <property type="evidence" value="ECO:0007669"/>
    <property type="project" value="InterPro"/>
</dbReference>
<accession>A0A0F2TM87</accession>
<feature type="domain" description="Rv2175c C-terminal" evidence="1">
    <location>
        <begin position="65"/>
        <end position="120"/>
    </location>
</feature>
<evidence type="ECO:0000259" key="2">
    <source>
        <dbReference type="Pfam" id="PF21531"/>
    </source>
</evidence>
<dbReference type="Pfam" id="PF21531">
    <property type="entry name" value="Rv2175c_wHTH"/>
    <property type="match status" value="1"/>
</dbReference>
<reference evidence="3 4" key="1">
    <citation type="submission" date="2015-02" db="EMBL/GenBank/DDBJ databases">
        <authorList>
            <person name="Ju K.-S."/>
            <person name="Doroghazi J.R."/>
            <person name="Metcalf W."/>
        </authorList>
    </citation>
    <scope>NUCLEOTIDE SEQUENCE [LARGE SCALE GENOMIC DNA]</scope>
    <source>
        <strain evidence="3 4">ATCC 31215</strain>
    </source>
</reference>
<dbReference type="OrthoDB" id="3784042at2"/>
<sequence length="121" mass="13489">MSEIDAKTDALVPEWLYLPDISERWGVLVTEVRNMVKKGDLIAVRRGPNKSLQVPAAFIDEDGPVKHLVGLLTVLRDSGFSDDEIIAWMFTEDASLPGTPVQALWENRATEVKRRAQAMAL</sequence>
<proteinExistence type="predicted"/>
<evidence type="ECO:0000259" key="1">
    <source>
        <dbReference type="Pfam" id="PF18367"/>
    </source>
</evidence>
<gene>
    <name evidence="3" type="ORF">VM95_01700</name>
</gene>
<dbReference type="EMBL" id="JZKH01000002">
    <property type="protein sequence ID" value="KJS63606.1"/>
    <property type="molecule type" value="Genomic_DNA"/>
</dbReference>
<dbReference type="InterPro" id="IPR048576">
    <property type="entry name" value="Rv2175c_wHTH"/>
</dbReference>
<evidence type="ECO:0000313" key="3">
    <source>
        <dbReference type="EMBL" id="KJS63606.1"/>
    </source>
</evidence>
<dbReference type="InterPro" id="IPR041098">
    <property type="entry name" value="Rv2175c_C"/>
</dbReference>
<dbReference type="Proteomes" id="UP000033699">
    <property type="component" value="Unassembled WGS sequence"/>
</dbReference>
<comment type="caution">
    <text evidence="3">The sequence shown here is derived from an EMBL/GenBank/DDBJ whole genome shotgun (WGS) entry which is preliminary data.</text>
</comment>
<keyword evidence="4" id="KW-1185">Reference proteome</keyword>
<dbReference type="AlphaFoldDB" id="A0A0F2TM87"/>
<feature type="domain" description="DNA-binding protein Rv2175c wHTH" evidence="2">
    <location>
        <begin position="4"/>
        <end position="59"/>
    </location>
</feature>
<name>A0A0F2TM87_STRR3</name>
<dbReference type="Pfam" id="PF18367">
    <property type="entry name" value="Rv2175c_C"/>
    <property type="match status" value="1"/>
</dbReference>
<evidence type="ECO:0000313" key="4">
    <source>
        <dbReference type="Proteomes" id="UP000033699"/>
    </source>
</evidence>